<dbReference type="Proteomes" id="UP000805649">
    <property type="component" value="Unassembled WGS sequence"/>
</dbReference>
<comment type="caution">
    <text evidence="1">The sequence shown here is derived from an EMBL/GenBank/DDBJ whole genome shotgun (WGS) entry which is preliminary data.</text>
</comment>
<keyword evidence="2" id="KW-1185">Reference proteome</keyword>
<name>A0ACC3YUC7_COLTU</name>
<organism evidence="1 2">
    <name type="scientific">Colletotrichum truncatum</name>
    <name type="common">Anthracnose fungus</name>
    <name type="synonym">Colletotrichum capsici</name>
    <dbReference type="NCBI Taxonomy" id="5467"/>
    <lineage>
        <taxon>Eukaryota</taxon>
        <taxon>Fungi</taxon>
        <taxon>Dikarya</taxon>
        <taxon>Ascomycota</taxon>
        <taxon>Pezizomycotina</taxon>
        <taxon>Sordariomycetes</taxon>
        <taxon>Hypocreomycetidae</taxon>
        <taxon>Glomerellales</taxon>
        <taxon>Glomerellaceae</taxon>
        <taxon>Colletotrichum</taxon>
        <taxon>Colletotrichum truncatum species complex</taxon>
    </lineage>
</organism>
<evidence type="ECO:0000313" key="2">
    <source>
        <dbReference type="Proteomes" id="UP000805649"/>
    </source>
</evidence>
<accession>A0ACC3YUC7</accession>
<protein>
    <submittedName>
        <fullName evidence="1">Nitrogen assimilation transcription factor nirA 1</fullName>
    </submittedName>
</protein>
<dbReference type="EMBL" id="VUJX02000006">
    <property type="protein sequence ID" value="KAL0935484.1"/>
    <property type="molecule type" value="Genomic_DNA"/>
</dbReference>
<reference evidence="1 2" key="1">
    <citation type="journal article" date="2020" name="Phytopathology">
        <title>Genome Sequence Resources of Colletotrichum truncatum, C. plurivorum, C. musicola, and C. sojae: Four Species Pathogenic to Soybean (Glycine max).</title>
        <authorList>
            <person name="Rogerio F."/>
            <person name="Boufleur T.R."/>
            <person name="Ciampi-Guillardi M."/>
            <person name="Sukno S.A."/>
            <person name="Thon M.R."/>
            <person name="Massola Junior N.S."/>
            <person name="Baroncelli R."/>
        </authorList>
    </citation>
    <scope>NUCLEOTIDE SEQUENCE [LARGE SCALE GENOMIC DNA]</scope>
    <source>
        <strain evidence="1 2">CMES1059</strain>
    </source>
</reference>
<proteinExistence type="predicted"/>
<gene>
    <name evidence="1" type="ORF">CTRU02_210075</name>
</gene>
<sequence>MSSRSYRPLLPANPSSNEHQGSGGNTPPNRHIEQRRRKRSGFYACDECRHHKRRQTYGIVDPQIPFLKSQLSLETGRMWLAGRSNDSVLNLSAILLFSLSCHTTDCGVPLSELLDDARRMAERLHLFGESDTAKVLSTFSTLSEDLKRATAHVAWGAYGWMTINMSYTSVMTPIDCPPLFPIPRVNLDLSGEHDPGSQWVIDHLPSYYGKTFTSLCEFWIILQEIGTVCRRGQDPADIPPAFIEQKFQKLVHWADRQGDQMVLDDNSPDPVIVFHMFFHCAVLDLFLPFWDNQRIQRLSSFSSLDASPQALCRASINQLKHLLSVCRTSRHSVLASTATAAIVHLCHAMIRDGSNARSQKQQNNSLATPNDLDETDTDISEPVLSYDTDWHFYFLLCVASCQDMLLCFDLAGPILRGLLTMALRDGAMSAAEARTLIKKLESREKTHSAEALYGDSGDVLVDLGLALTAPEEAHARNLSQMFDSLLTFEEFTQNEDYNG</sequence>
<evidence type="ECO:0000313" key="1">
    <source>
        <dbReference type="EMBL" id="KAL0935484.1"/>
    </source>
</evidence>